<dbReference type="Pfam" id="PF14408">
    <property type="entry name" value="Actino_peptide"/>
    <property type="match status" value="1"/>
</dbReference>
<dbReference type="STRING" id="457427.SSOG_05148"/>
<evidence type="ECO:0000256" key="1">
    <source>
        <dbReference type="SAM" id="MobiDB-lite"/>
    </source>
</evidence>
<dbReference type="InterPro" id="IPR026496">
    <property type="entry name" value="GRASP_targ"/>
</dbReference>
<organism evidence="2 3">
    <name type="scientific">Streptomyces himastatinicus ATCC 53653</name>
    <dbReference type="NCBI Taxonomy" id="457427"/>
    <lineage>
        <taxon>Bacteria</taxon>
        <taxon>Bacillati</taxon>
        <taxon>Actinomycetota</taxon>
        <taxon>Actinomycetes</taxon>
        <taxon>Kitasatosporales</taxon>
        <taxon>Streptomycetaceae</taxon>
        <taxon>Streptomyces</taxon>
        <taxon>Streptomyces violaceusniger group</taxon>
    </lineage>
</organism>
<dbReference type="NCBIfam" id="TIGR04186">
    <property type="entry name" value="GRASP_targ"/>
    <property type="match status" value="1"/>
</dbReference>
<dbReference type="AlphaFoldDB" id="D9WGP6"/>
<gene>
    <name evidence="2" type="ORF">SSOG_05148</name>
</gene>
<name>D9WGP6_9ACTN</name>
<dbReference type="HOGENOM" id="CLU_178605_1_0_11"/>
<feature type="region of interest" description="Disordered" evidence="1">
    <location>
        <begin position="35"/>
        <end position="84"/>
    </location>
</feature>
<sequence>MEVGVATMPWGLTRMRPYPEAVVLPAAQVALDPGTQTGRWVDSDGLGVPFTGKHKRSETSKETQTKTSLDGNPDQGSDQEGDTD</sequence>
<dbReference type="EMBL" id="GG657754">
    <property type="protein sequence ID" value="EFL25434.1"/>
    <property type="molecule type" value="Genomic_DNA"/>
</dbReference>
<dbReference type="OrthoDB" id="3831512at2"/>
<protein>
    <recommendedName>
        <fullName evidence="4">ATP-grasp-modified RiPP</fullName>
    </recommendedName>
</protein>
<evidence type="ECO:0008006" key="4">
    <source>
        <dbReference type="Google" id="ProtNLM"/>
    </source>
</evidence>
<reference evidence="2 3" key="1">
    <citation type="submission" date="2009-02" db="EMBL/GenBank/DDBJ databases">
        <title>Annotation of Streptomyces hygroscopicus strain ATCC 53653.</title>
        <authorList>
            <consortium name="The Broad Institute Genome Sequencing Platform"/>
            <consortium name="Broad Institute Microbial Sequencing Center"/>
            <person name="Fischbach M."/>
            <person name="Godfrey P."/>
            <person name="Ward D."/>
            <person name="Young S."/>
            <person name="Zeng Q."/>
            <person name="Koehrsen M."/>
            <person name="Alvarado L."/>
            <person name="Berlin A.M."/>
            <person name="Bochicchio J."/>
            <person name="Borenstein D."/>
            <person name="Chapman S.B."/>
            <person name="Chen Z."/>
            <person name="Engels R."/>
            <person name="Freedman E."/>
            <person name="Gellesch M."/>
            <person name="Goldberg J."/>
            <person name="Griggs A."/>
            <person name="Gujja S."/>
            <person name="Heilman E.R."/>
            <person name="Heiman D.I."/>
            <person name="Hepburn T.A."/>
            <person name="Howarth C."/>
            <person name="Jen D."/>
            <person name="Larson L."/>
            <person name="Lewis B."/>
            <person name="Mehta T."/>
            <person name="Park D."/>
            <person name="Pearson M."/>
            <person name="Richards J."/>
            <person name="Roberts A."/>
            <person name="Saif S."/>
            <person name="Shea T.D."/>
            <person name="Shenoy N."/>
            <person name="Sisk P."/>
            <person name="Stolte C."/>
            <person name="Sykes S.N."/>
            <person name="Thomson T."/>
            <person name="Walk T."/>
            <person name="White J."/>
            <person name="Yandava C."/>
            <person name="Straight P."/>
            <person name="Clardy J."/>
            <person name="Hung D."/>
            <person name="Kolter R."/>
            <person name="Mekalanos J."/>
            <person name="Walker S."/>
            <person name="Walsh C.T."/>
            <person name="Wieland-Brown L.C."/>
            <person name="Haas B."/>
            <person name="Nusbaum C."/>
            <person name="Birren B."/>
        </authorList>
    </citation>
    <scope>NUCLEOTIDE SEQUENCE [LARGE SCALE GENOMIC DNA]</scope>
    <source>
        <strain evidence="2 3">ATCC 53653</strain>
    </source>
</reference>
<dbReference type="InterPro" id="IPR025843">
    <property type="entry name" value="Actino_peptide"/>
</dbReference>
<keyword evidence="3" id="KW-1185">Reference proteome</keyword>
<proteinExistence type="predicted"/>
<evidence type="ECO:0000313" key="2">
    <source>
        <dbReference type="EMBL" id="EFL25434.1"/>
    </source>
</evidence>
<dbReference type="Proteomes" id="UP000003963">
    <property type="component" value="Unassembled WGS sequence"/>
</dbReference>
<accession>D9WGP6</accession>
<evidence type="ECO:0000313" key="3">
    <source>
        <dbReference type="Proteomes" id="UP000003963"/>
    </source>
</evidence>